<dbReference type="Proteomes" id="UP000605848">
    <property type="component" value="Unassembled WGS sequence"/>
</dbReference>
<sequence length="86" mass="9468">MARVHLDDTSKLVVCRFGLKLAIVLFLVGLTHQHLPTVLFGASAILCLHAARSALILKERPLMAVLGYWDEAVWFLTLAMAANLVL</sequence>
<keyword evidence="1" id="KW-0472">Membrane</keyword>
<accession>A0A937D1E2</accession>
<keyword evidence="3" id="KW-1185">Reference proteome</keyword>
<protein>
    <submittedName>
        <fullName evidence="2">Uncharacterized protein</fullName>
    </submittedName>
</protein>
<dbReference type="AlphaFoldDB" id="A0A937D1E2"/>
<name>A0A937D1E2_9HYPH</name>
<feature type="transmembrane region" description="Helical" evidence="1">
    <location>
        <begin position="12"/>
        <end position="32"/>
    </location>
</feature>
<keyword evidence="1" id="KW-0812">Transmembrane</keyword>
<evidence type="ECO:0000313" key="2">
    <source>
        <dbReference type="EMBL" id="MBL0405887.1"/>
    </source>
</evidence>
<proteinExistence type="predicted"/>
<feature type="transmembrane region" description="Helical" evidence="1">
    <location>
        <begin position="38"/>
        <end position="57"/>
    </location>
</feature>
<evidence type="ECO:0000313" key="3">
    <source>
        <dbReference type="Proteomes" id="UP000605848"/>
    </source>
</evidence>
<keyword evidence="1" id="KW-1133">Transmembrane helix</keyword>
<comment type="caution">
    <text evidence="2">The sequence shown here is derived from an EMBL/GenBank/DDBJ whole genome shotgun (WGS) entry which is preliminary data.</text>
</comment>
<evidence type="ECO:0000256" key="1">
    <source>
        <dbReference type="SAM" id="Phobius"/>
    </source>
</evidence>
<organism evidence="2 3">
    <name type="scientific">Microvirga aerilata</name>
    <dbReference type="NCBI Taxonomy" id="670292"/>
    <lineage>
        <taxon>Bacteria</taxon>
        <taxon>Pseudomonadati</taxon>
        <taxon>Pseudomonadota</taxon>
        <taxon>Alphaproteobacteria</taxon>
        <taxon>Hyphomicrobiales</taxon>
        <taxon>Methylobacteriaceae</taxon>
        <taxon>Microvirga</taxon>
    </lineage>
</organism>
<dbReference type="EMBL" id="JAEQMY010000029">
    <property type="protein sequence ID" value="MBL0405887.1"/>
    <property type="molecule type" value="Genomic_DNA"/>
</dbReference>
<gene>
    <name evidence="2" type="ORF">JKG68_18165</name>
</gene>
<reference evidence="2" key="1">
    <citation type="submission" date="2021-01" db="EMBL/GenBank/DDBJ databases">
        <title>Microvirga sp.</title>
        <authorList>
            <person name="Kim M.K."/>
        </authorList>
    </citation>
    <scope>NUCLEOTIDE SEQUENCE</scope>
    <source>
        <strain evidence="2">5420S-16</strain>
    </source>
</reference>
<dbReference type="RefSeq" id="WP_202062365.1">
    <property type="nucleotide sequence ID" value="NZ_JAEQMY010000029.1"/>
</dbReference>